<evidence type="ECO:0000313" key="1">
    <source>
        <dbReference type="EMBL" id="KOO40763.1"/>
    </source>
</evidence>
<accession>A0A0M0KQT7</accession>
<dbReference type="PATRIC" id="fig|284581.3.peg.1506"/>
<proteinExistence type="predicted"/>
<evidence type="ECO:0000313" key="2">
    <source>
        <dbReference type="Proteomes" id="UP000037558"/>
    </source>
</evidence>
<sequence>MNLDEIWKIFFQHLHTSSHILQYEQKNFAGIPFLYIDADMNTTKKEIDEAILASSIRAASHQKVTWRTSFVRNDGSRYVYQHRFIVPLQKMFCCGNNCTDCVRYERT</sequence>
<dbReference type="EMBL" id="LILC01000032">
    <property type="protein sequence ID" value="KOO40763.1"/>
    <property type="molecule type" value="Genomic_DNA"/>
</dbReference>
<protein>
    <submittedName>
        <fullName evidence="1">Uncharacterized protein</fullName>
    </submittedName>
</protein>
<dbReference type="AlphaFoldDB" id="A0A0M0KQT7"/>
<name>A0A0M0KQT7_9BACI</name>
<gene>
    <name evidence="1" type="ORF">AMD01_20890</name>
</gene>
<keyword evidence="2" id="KW-1185">Reference proteome</keyword>
<dbReference type="Proteomes" id="UP000037558">
    <property type="component" value="Unassembled WGS sequence"/>
</dbReference>
<reference evidence="2" key="1">
    <citation type="submission" date="2015-08" db="EMBL/GenBank/DDBJ databases">
        <title>Fjat-14210 dsm16467.</title>
        <authorList>
            <person name="Liu B."/>
            <person name="Wang J."/>
            <person name="Zhu Y."/>
            <person name="Liu G."/>
            <person name="Chen Q."/>
            <person name="Chen Z."/>
            <person name="Lan J."/>
            <person name="Che J."/>
            <person name="Ge C."/>
            <person name="Shi H."/>
            <person name="Pan Z."/>
            <person name="Liu X."/>
        </authorList>
    </citation>
    <scope>NUCLEOTIDE SEQUENCE [LARGE SCALE GENOMIC DNA]</scope>
    <source>
        <strain evidence="2">DSM 16467</strain>
    </source>
</reference>
<dbReference type="RefSeq" id="WP_053403399.1">
    <property type="nucleotide sequence ID" value="NZ_LILC01000032.1"/>
</dbReference>
<organism evidence="1 2">
    <name type="scientific">Priestia koreensis</name>
    <dbReference type="NCBI Taxonomy" id="284581"/>
    <lineage>
        <taxon>Bacteria</taxon>
        <taxon>Bacillati</taxon>
        <taxon>Bacillota</taxon>
        <taxon>Bacilli</taxon>
        <taxon>Bacillales</taxon>
        <taxon>Bacillaceae</taxon>
        <taxon>Priestia</taxon>
    </lineage>
</organism>
<dbReference type="OrthoDB" id="2988713at2"/>
<comment type="caution">
    <text evidence="1">The sequence shown here is derived from an EMBL/GenBank/DDBJ whole genome shotgun (WGS) entry which is preliminary data.</text>
</comment>